<evidence type="ECO:0000313" key="2">
    <source>
        <dbReference type="Proteomes" id="UP001420932"/>
    </source>
</evidence>
<organism evidence="1 2">
    <name type="scientific">Stephania yunnanensis</name>
    <dbReference type="NCBI Taxonomy" id="152371"/>
    <lineage>
        <taxon>Eukaryota</taxon>
        <taxon>Viridiplantae</taxon>
        <taxon>Streptophyta</taxon>
        <taxon>Embryophyta</taxon>
        <taxon>Tracheophyta</taxon>
        <taxon>Spermatophyta</taxon>
        <taxon>Magnoliopsida</taxon>
        <taxon>Ranunculales</taxon>
        <taxon>Menispermaceae</taxon>
        <taxon>Menispermoideae</taxon>
        <taxon>Cissampelideae</taxon>
        <taxon>Stephania</taxon>
    </lineage>
</organism>
<reference evidence="1 2" key="1">
    <citation type="submission" date="2024-01" db="EMBL/GenBank/DDBJ databases">
        <title>Genome assemblies of Stephania.</title>
        <authorList>
            <person name="Yang L."/>
        </authorList>
    </citation>
    <scope>NUCLEOTIDE SEQUENCE [LARGE SCALE GENOMIC DNA]</scope>
    <source>
        <strain evidence="1">YNDBR</strain>
        <tissue evidence="1">Leaf</tissue>
    </source>
</reference>
<keyword evidence="2" id="KW-1185">Reference proteome</keyword>
<dbReference type="EMBL" id="JBBNAF010000011">
    <property type="protein sequence ID" value="KAK9098385.1"/>
    <property type="molecule type" value="Genomic_DNA"/>
</dbReference>
<protein>
    <submittedName>
        <fullName evidence="1">Uncharacterized protein</fullName>
    </submittedName>
</protein>
<name>A0AAP0HW71_9MAGN</name>
<dbReference type="Gene3D" id="2.70.150.10">
    <property type="entry name" value="Calcium-transporting ATPase, cytoplasmic transduction domain A"/>
    <property type="match status" value="1"/>
</dbReference>
<gene>
    <name evidence="1" type="ORF">Syun_025430</name>
</gene>
<comment type="caution">
    <text evidence="1">The sequence shown here is derived from an EMBL/GenBank/DDBJ whole genome shotgun (WGS) entry which is preliminary data.</text>
</comment>
<accession>A0AAP0HW71</accession>
<dbReference type="AlphaFoldDB" id="A0AAP0HW71"/>
<proteinExistence type="predicted"/>
<dbReference type="Proteomes" id="UP001420932">
    <property type="component" value="Unassembled WGS sequence"/>
</dbReference>
<sequence>MGAARRPYGQLIVLRCLIMYKKVMTDTFSSGQSTGVSFTFMTVQVTPPNFYDNLHTVRSMGAHTRPPHLESGQFTRNRGAGRVGSGSLDWSEHVLRLWERKARRMLLSGSLGSQKQIESDRKKLPQRGKVLVGRSVVNESMLTGESIPVFEEKSLTVSAETVN</sequence>
<evidence type="ECO:0000313" key="1">
    <source>
        <dbReference type="EMBL" id="KAK9098385.1"/>
    </source>
</evidence>